<dbReference type="EMBL" id="UYRT01082421">
    <property type="protein sequence ID" value="VDN25968.1"/>
    <property type="molecule type" value="Genomic_DNA"/>
</dbReference>
<name>A0A183E382_9BILA</name>
<sequence length="151" mass="16724">MLSETEYIITHLDADFATQGADPWDTLSPVDVLAKLPASFAEGVESKKWQERRDALQLLLTLCTENPRLCPKANYGEHVALLKKILETDPNINVCAQAARCLTAFATGLRKKFAQHATLVASTIFEKFKEKKPVLRDPLIDCIDAVAASVR</sequence>
<protein>
    <submittedName>
        <fullName evidence="3">TOG domain-containing protein</fullName>
    </submittedName>
</protein>
<keyword evidence="2" id="KW-1185">Reference proteome</keyword>
<accession>A0A183E382</accession>
<organism evidence="3">
    <name type="scientific">Gongylonema pulchrum</name>
    <dbReference type="NCBI Taxonomy" id="637853"/>
    <lineage>
        <taxon>Eukaryota</taxon>
        <taxon>Metazoa</taxon>
        <taxon>Ecdysozoa</taxon>
        <taxon>Nematoda</taxon>
        <taxon>Chromadorea</taxon>
        <taxon>Rhabditida</taxon>
        <taxon>Spirurina</taxon>
        <taxon>Spiruromorpha</taxon>
        <taxon>Spiruroidea</taxon>
        <taxon>Gongylonematidae</taxon>
        <taxon>Gongylonema</taxon>
    </lineage>
</organism>
<evidence type="ECO:0000313" key="3">
    <source>
        <dbReference type="WBParaSite" id="GPUH_0001544401-mRNA-1"/>
    </source>
</evidence>
<dbReference type="WBParaSite" id="GPUH_0001544401-mRNA-1">
    <property type="protein sequence ID" value="GPUH_0001544401-mRNA-1"/>
    <property type="gene ID" value="GPUH_0001544401"/>
</dbReference>
<dbReference type="InterPro" id="IPR016024">
    <property type="entry name" value="ARM-type_fold"/>
</dbReference>
<evidence type="ECO:0000313" key="1">
    <source>
        <dbReference type="EMBL" id="VDN25968.1"/>
    </source>
</evidence>
<reference evidence="1 2" key="2">
    <citation type="submission" date="2018-11" db="EMBL/GenBank/DDBJ databases">
        <authorList>
            <consortium name="Pathogen Informatics"/>
        </authorList>
    </citation>
    <scope>NUCLEOTIDE SEQUENCE [LARGE SCALE GENOMIC DNA]</scope>
</reference>
<dbReference type="AlphaFoldDB" id="A0A183E382"/>
<dbReference type="GO" id="GO:0061863">
    <property type="term" value="F:microtubule plus end polymerase"/>
    <property type="evidence" value="ECO:0007669"/>
    <property type="project" value="InterPro"/>
</dbReference>
<dbReference type="GO" id="GO:0046785">
    <property type="term" value="P:microtubule polymerization"/>
    <property type="evidence" value="ECO:0007669"/>
    <property type="project" value="InterPro"/>
</dbReference>
<dbReference type="GO" id="GO:0051010">
    <property type="term" value="F:microtubule plus-end binding"/>
    <property type="evidence" value="ECO:0007669"/>
    <property type="project" value="InterPro"/>
</dbReference>
<dbReference type="PANTHER" id="PTHR12609">
    <property type="entry name" value="MICROTUBULE ASSOCIATED PROTEIN XMAP215"/>
    <property type="match status" value="1"/>
</dbReference>
<dbReference type="SUPFAM" id="SSF48371">
    <property type="entry name" value="ARM repeat"/>
    <property type="match status" value="1"/>
</dbReference>
<dbReference type="InterPro" id="IPR045110">
    <property type="entry name" value="XMAP215"/>
</dbReference>
<dbReference type="Gene3D" id="1.25.10.10">
    <property type="entry name" value="Leucine-rich Repeat Variant"/>
    <property type="match status" value="1"/>
</dbReference>
<gene>
    <name evidence="1" type="ORF">GPUH_LOCUS15423</name>
</gene>
<dbReference type="GO" id="GO:0007051">
    <property type="term" value="P:spindle organization"/>
    <property type="evidence" value="ECO:0007669"/>
    <property type="project" value="InterPro"/>
</dbReference>
<dbReference type="Proteomes" id="UP000271098">
    <property type="component" value="Unassembled WGS sequence"/>
</dbReference>
<proteinExistence type="predicted"/>
<dbReference type="OrthoDB" id="205662at2759"/>
<evidence type="ECO:0000313" key="2">
    <source>
        <dbReference type="Proteomes" id="UP000271098"/>
    </source>
</evidence>
<dbReference type="InterPro" id="IPR011989">
    <property type="entry name" value="ARM-like"/>
</dbReference>
<reference evidence="3" key="1">
    <citation type="submission" date="2016-06" db="UniProtKB">
        <authorList>
            <consortium name="WormBaseParasite"/>
        </authorList>
    </citation>
    <scope>IDENTIFICATION</scope>
</reference>
<dbReference type="GO" id="GO:0030951">
    <property type="term" value="P:establishment or maintenance of microtubule cytoskeleton polarity"/>
    <property type="evidence" value="ECO:0007669"/>
    <property type="project" value="InterPro"/>
</dbReference>